<name>A0A8B6C0E7_MYTGA</name>
<proteinExistence type="predicted"/>
<reference evidence="1" key="1">
    <citation type="submission" date="2018-11" db="EMBL/GenBank/DDBJ databases">
        <authorList>
            <person name="Alioto T."/>
            <person name="Alioto T."/>
        </authorList>
    </citation>
    <scope>NUCLEOTIDE SEQUENCE</scope>
</reference>
<protein>
    <submittedName>
        <fullName evidence="1">Uncharacterized protein</fullName>
    </submittedName>
</protein>
<dbReference type="EMBL" id="UYJE01000937">
    <property type="protein sequence ID" value="VDH97801.1"/>
    <property type="molecule type" value="Genomic_DNA"/>
</dbReference>
<keyword evidence="2" id="KW-1185">Reference proteome</keyword>
<evidence type="ECO:0000313" key="1">
    <source>
        <dbReference type="EMBL" id="VDH97801.1"/>
    </source>
</evidence>
<dbReference type="Proteomes" id="UP000596742">
    <property type="component" value="Unassembled WGS sequence"/>
</dbReference>
<organism evidence="1 2">
    <name type="scientific">Mytilus galloprovincialis</name>
    <name type="common">Mediterranean mussel</name>
    <dbReference type="NCBI Taxonomy" id="29158"/>
    <lineage>
        <taxon>Eukaryota</taxon>
        <taxon>Metazoa</taxon>
        <taxon>Spiralia</taxon>
        <taxon>Lophotrochozoa</taxon>
        <taxon>Mollusca</taxon>
        <taxon>Bivalvia</taxon>
        <taxon>Autobranchia</taxon>
        <taxon>Pteriomorphia</taxon>
        <taxon>Mytilida</taxon>
        <taxon>Mytiloidea</taxon>
        <taxon>Mytilidae</taxon>
        <taxon>Mytilinae</taxon>
        <taxon>Mytilus</taxon>
    </lineage>
</organism>
<comment type="caution">
    <text evidence="1">The sequence shown here is derived from an EMBL/GenBank/DDBJ whole genome shotgun (WGS) entry which is preliminary data.</text>
</comment>
<evidence type="ECO:0000313" key="2">
    <source>
        <dbReference type="Proteomes" id="UP000596742"/>
    </source>
</evidence>
<dbReference type="OrthoDB" id="661148at2759"/>
<sequence>MALGMRFNNYNLEDTSTSCSVPDNPISKLMYYLNSVCTVIDLKNNSVPGLERLTNHMLYRNLTDRELILLIRLCEVLSPMILIDKVFFRNARLCGNSLNRFYNLRTIQHTIAAARSIVVGNRRVSVNKIMVYEPTWFQNYYYGPLRYIKVLLNIRIPPPCTNNLEGWHNKHKNRLKHAHPNIYEIIELLKKTKALTECNIIQYAAGGTRPPKRRPYRVIIHRHQTHIQIPTRTHQRGRLL</sequence>
<dbReference type="AlphaFoldDB" id="A0A8B6C0E7"/>
<gene>
    <name evidence="1" type="ORF">MGAL_10B059045</name>
</gene>
<accession>A0A8B6C0E7</accession>